<evidence type="ECO:0000313" key="9">
    <source>
        <dbReference type="EMBL" id="AWC95811.1"/>
    </source>
</evidence>
<evidence type="ECO:0000256" key="7">
    <source>
        <dbReference type="SAM" id="MobiDB-lite"/>
    </source>
</evidence>
<name>A0AAU8ZRK6_MORMO</name>
<keyword evidence="4 6" id="KW-0238">DNA-binding</keyword>
<comment type="similarity">
    <text evidence="2 6">Belongs to the transposase mutator family.</text>
</comment>
<dbReference type="PANTHER" id="PTHR33217">
    <property type="entry name" value="TRANSPOSASE FOR INSERTION SEQUENCE ELEMENT IS1081"/>
    <property type="match status" value="1"/>
</dbReference>
<evidence type="ECO:0000256" key="3">
    <source>
        <dbReference type="ARBA" id="ARBA00022578"/>
    </source>
</evidence>
<evidence type="ECO:0000256" key="2">
    <source>
        <dbReference type="ARBA" id="ARBA00010961"/>
    </source>
</evidence>
<gene>
    <name evidence="8" type="ORF">AM380_05175</name>
    <name evidence="9" type="ORF">AM380_20335</name>
</gene>
<dbReference type="PANTHER" id="PTHR33217:SF5">
    <property type="entry name" value="MUTATOR FAMILY TRANSPOSASE"/>
    <property type="match status" value="1"/>
</dbReference>
<dbReference type="Pfam" id="PF00872">
    <property type="entry name" value="Transposase_mut"/>
    <property type="match status" value="1"/>
</dbReference>
<proteinExistence type="inferred from homology"/>
<dbReference type="GO" id="GO:0006313">
    <property type="term" value="P:DNA transposition"/>
    <property type="evidence" value="ECO:0007669"/>
    <property type="project" value="UniProtKB-UniRule"/>
</dbReference>
<sequence>MDEKKLKALAAELAKGLKTEDDLNQLSMMLKKLTVETALNAELTDHLGHEKNASKSGSNTRNGYSSKTILTDDGEFELTTPRDREGTFEPQLIKKNQTRITRMDSQILSLYAKGMTTRDIVATFKEMYDADVSPTLISKVTDAVKEQVTEWQNRPLDAVYPIVYMDCIVVKVRQDGSVINKAVFLALGVNTEGQKELLGMWLAENEGAKFWLSVLTELKNRGLQDILIACVDGLKGFPDAINSVYPQTHIQLCIIHMVRNSLKYVVWKDYKAVTAGLKTIYQAATEDAALLALDKFAGIWDEKYPQISKSWRAHWENLNTFFGCPPDIRKAIYTTNAIESLNSVIRQAIKKRKVFPTDDSVRKVIYLAIMDASKKWSMPIRNWRLAMTRFIIEFGDRLSDHL</sequence>
<evidence type="ECO:0000256" key="6">
    <source>
        <dbReference type="RuleBase" id="RU365089"/>
    </source>
</evidence>
<dbReference type="NCBIfam" id="NF033543">
    <property type="entry name" value="transpos_IS256"/>
    <property type="match status" value="1"/>
</dbReference>
<protein>
    <recommendedName>
        <fullName evidence="6">Mutator family transposase</fullName>
    </recommendedName>
</protein>
<reference evidence="9 10" key="1">
    <citation type="submission" date="2018-04" db="EMBL/GenBank/DDBJ databases">
        <title>Whole genome sequencing of Morganella morganii AR_0133.</title>
        <authorList>
            <person name="Conlan S."/>
            <person name="Thomas P.J."/>
            <person name="Mullikin J."/>
            <person name="Frank K.M."/>
            <person name="Segre J.A."/>
        </authorList>
    </citation>
    <scope>NUCLEOTIDE SEQUENCE [LARGE SCALE GENOMIC DNA]</scope>
    <source>
        <strain evidence="9 10">AR_0133</strain>
    </source>
</reference>
<feature type="compositionally biased region" description="Polar residues" evidence="7">
    <location>
        <begin position="54"/>
        <end position="68"/>
    </location>
</feature>
<dbReference type="InterPro" id="IPR001207">
    <property type="entry name" value="Transposase_mutator"/>
</dbReference>
<dbReference type="GO" id="GO:0004803">
    <property type="term" value="F:transposase activity"/>
    <property type="evidence" value="ECO:0007669"/>
    <property type="project" value="UniProtKB-UniRule"/>
</dbReference>
<dbReference type="GO" id="GO:0003677">
    <property type="term" value="F:DNA binding"/>
    <property type="evidence" value="ECO:0007669"/>
    <property type="project" value="UniProtKB-UniRule"/>
</dbReference>
<keyword evidence="5 6" id="KW-0233">DNA recombination</keyword>
<evidence type="ECO:0000256" key="1">
    <source>
        <dbReference type="ARBA" id="ARBA00002190"/>
    </source>
</evidence>
<keyword evidence="3 6" id="KW-0815">Transposition</keyword>
<evidence type="ECO:0000256" key="4">
    <source>
        <dbReference type="ARBA" id="ARBA00023125"/>
    </source>
</evidence>
<feature type="region of interest" description="Disordered" evidence="7">
    <location>
        <begin position="46"/>
        <end position="68"/>
    </location>
</feature>
<dbReference type="Proteomes" id="UP000244682">
    <property type="component" value="Chromosome"/>
</dbReference>
<organism evidence="9 10">
    <name type="scientific">Morganella morganii</name>
    <name type="common">Proteus morganii</name>
    <dbReference type="NCBI Taxonomy" id="582"/>
    <lineage>
        <taxon>Bacteria</taxon>
        <taxon>Pseudomonadati</taxon>
        <taxon>Pseudomonadota</taxon>
        <taxon>Gammaproteobacteria</taxon>
        <taxon>Enterobacterales</taxon>
        <taxon>Morganellaceae</taxon>
        <taxon>Morganella</taxon>
    </lineage>
</organism>
<dbReference type="EMBL" id="CP028956">
    <property type="protein sequence ID" value="AWC95811.1"/>
    <property type="molecule type" value="Genomic_DNA"/>
</dbReference>
<dbReference type="EMBL" id="CP028956">
    <property type="protein sequence ID" value="AWC93067.1"/>
    <property type="molecule type" value="Genomic_DNA"/>
</dbReference>
<dbReference type="AlphaFoldDB" id="A0AAU8ZRK6"/>
<dbReference type="PROSITE" id="PS01007">
    <property type="entry name" value="TRANSPOSASE_MUTATOR"/>
    <property type="match status" value="1"/>
</dbReference>
<dbReference type="RefSeq" id="WP_108655676.1">
    <property type="nucleotide sequence ID" value="NZ_CP028956.1"/>
</dbReference>
<evidence type="ECO:0000313" key="10">
    <source>
        <dbReference type="Proteomes" id="UP000244682"/>
    </source>
</evidence>
<evidence type="ECO:0000313" key="8">
    <source>
        <dbReference type="EMBL" id="AWC93067.1"/>
    </source>
</evidence>
<keyword evidence="6" id="KW-0814">Transposable element</keyword>
<accession>A0AAU8ZRK6</accession>
<evidence type="ECO:0000256" key="5">
    <source>
        <dbReference type="ARBA" id="ARBA00023172"/>
    </source>
</evidence>
<comment type="function">
    <text evidence="1 6">Required for the transposition of the insertion element.</text>
</comment>